<dbReference type="AlphaFoldDB" id="A0A1A9ETJ5"/>
<dbReference type="EMBL" id="CP015839">
    <property type="protein sequence ID" value="ANG61205.1"/>
    <property type="molecule type" value="Genomic_DNA"/>
</dbReference>
<dbReference type="Gene3D" id="3.10.450.40">
    <property type="match status" value="1"/>
</dbReference>
<dbReference type="RefSeq" id="WP_067376928.1">
    <property type="nucleotide sequence ID" value="NZ_CP015839.1"/>
</dbReference>
<feature type="signal peptide" evidence="1">
    <location>
        <begin position="1"/>
        <end position="32"/>
    </location>
</feature>
<dbReference type="Proteomes" id="UP000078070">
    <property type="component" value="Chromosome"/>
</dbReference>
<dbReference type="Pfam" id="PF03413">
    <property type="entry name" value="PepSY"/>
    <property type="match status" value="1"/>
</dbReference>
<dbReference type="OrthoDB" id="6120176at2"/>
<evidence type="ECO:0000313" key="4">
    <source>
        <dbReference type="Proteomes" id="UP000078070"/>
    </source>
</evidence>
<keyword evidence="1" id="KW-0732">Signal</keyword>
<proteinExistence type="predicted"/>
<sequence length="114" mass="12497">MLRTYSLRRLPGISLTLCVLMFCLALAPAARAENATAGPLMQARLLQVAERGMSVQQAVELVRSQYKGQVVKATEIEFQGRPAYRIRLVNAGRVRDVLVDVQSGQIINARGNDG</sequence>
<evidence type="ECO:0000256" key="1">
    <source>
        <dbReference type="SAM" id="SignalP"/>
    </source>
</evidence>
<organism evidence="3 4">
    <name type="scientific">Marinobacterium aestuarii</name>
    <dbReference type="NCBI Taxonomy" id="1821621"/>
    <lineage>
        <taxon>Bacteria</taxon>
        <taxon>Pseudomonadati</taxon>
        <taxon>Pseudomonadota</taxon>
        <taxon>Gammaproteobacteria</taxon>
        <taxon>Oceanospirillales</taxon>
        <taxon>Oceanospirillaceae</taxon>
        <taxon>Marinobacterium</taxon>
    </lineage>
</organism>
<dbReference type="InterPro" id="IPR025711">
    <property type="entry name" value="PepSY"/>
</dbReference>
<accession>A0A1A9ETJ5</accession>
<dbReference type="STRING" id="1821621.A8C75_01175"/>
<gene>
    <name evidence="3" type="ORF">A8C75_01175</name>
</gene>
<feature type="domain" description="PepSY" evidence="2">
    <location>
        <begin position="53"/>
        <end position="108"/>
    </location>
</feature>
<evidence type="ECO:0000259" key="2">
    <source>
        <dbReference type="Pfam" id="PF03413"/>
    </source>
</evidence>
<evidence type="ECO:0000313" key="3">
    <source>
        <dbReference type="EMBL" id="ANG61205.1"/>
    </source>
</evidence>
<dbReference type="KEGG" id="mars:A8C75_01175"/>
<reference evidence="4" key="1">
    <citation type="submission" date="2016-05" db="EMBL/GenBank/DDBJ databases">
        <authorList>
            <person name="Baek K."/>
            <person name="Yang S.-J."/>
        </authorList>
    </citation>
    <scope>NUCLEOTIDE SEQUENCE [LARGE SCALE GENOMIC DNA]</scope>
    <source>
        <strain evidence="4">ST58-10</strain>
    </source>
</reference>
<name>A0A1A9ETJ5_9GAMM</name>
<feature type="chain" id="PRO_5008386421" description="PepSY domain-containing protein" evidence="1">
    <location>
        <begin position="33"/>
        <end position="114"/>
    </location>
</feature>
<reference evidence="3 4" key="2">
    <citation type="journal article" date="2018" name="Int. J. Syst. Evol. Microbiol.">
        <title>Marinobacterium aestuarii sp. nov., a benzene-degrading marine bacterium isolated from estuary sediment.</title>
        <authorList>
            <person name="Bae S.S."/>
            <person name="Jung J."/>
            <person name="Chung D."/>
            <person name="Baek K."/>
        </authorList>
    </citation>
    <scope>NUCLEOTIDE SEQUENCE [LARGE SCALE GENOMIC DNA]</scope>
    <source>
        <strain evidence="3 4">ST58-10</strain>
    </source>
</reference>
<keyword evidence="4" id="KW-1185">Reference proteome</keyword>
<protein>
    <recommendedName>
        <fullName evidence="2">PepSY domain-containing protein</fullName>
    </recommendedName>
</protein>